<proteinExistence type="predicted"/>
<comment type="caution">
    <text evidence="1">The sequence shown here is derived from an EMBL/GenBank/DDBJ whole genome shotgun (WGS) entry which is preliminary data.</text>
</comment>
<sequence length="162" mass="18512">MSKTVRARLIKLQSMQTKRILNNYHVVFVANMVDGTLVYSRNGEPVGISKVLAKSLGTVHTKWSVVCYALMRDHNGREYLKSFVVTTPSPCRHEQIREQVADLHWDYLDKNCNANHFLTAAWIASAIDNQPSDEVADKIFTHIGAWQEFIAEHEDNKNQTIN</sequence>
<protein>
    <submittedName>
        <fullName evidence="1">Uncharacterized protein</fullName>
    </submittedName>
</protein>
<gene>
    <name evidence="1" type="ORF">EAY46_24715</name>
</gene>
<name>A0ABR9ZDQ4_VIBAN</name>
<dbReference type="EMBL" id="RDPI01000617">
    <property type="protein sequence ID" value="MBF4376191.1"/>
    <property type="molecule type" value="Genomic_DNA"/>
</dbReference>
<dbReference type="Proteomes" id="UP000726136">
    <property type="component" value="Unassembled WGS sequence"/>
</dbReference>
<organism evidence="1 2">
    <name type="scientific">Vibrio anguillarum</name>
    <name type="common">Listonella anguillarum</name>
    <dbReference type="NCBI Taxonomy" id="55601"/>
    <lineage>
        <taxon>Bacteria</taxon>
        <taxon>Pseudomonadati</taxon>
        <taxon>Pseudomonadota</taxon>
        <taxon>Gammaproteobacteria</taxon>
        <taxon>Vibrionales</taxon>
        <taxon>Vibrionaceae</taxon>
        <taxon>Vibrio</taxon>
    </lineage>
</organism>
<evidence type="ECO:0000313" key="1">
    <source>
        <dbReference type="EMBL" id="MBF4376191.1"/>
    </source>
</evidence>
<keyword evidence="2" id="KW-1185">Reference proteome</keyword>
<evidence type="ECO:0000313" key="2">
    <source>
        <dbReference type="Proteomes" id="UP000726136"/>
    </source>
</evidence>
<dbReference type="RefSeq" id="WP_041947013.1">
    <property type="nucleotide sequence ID" value="NZ_CP021980.1"/>
</dbReference>
<reference evidence="1 2" key="1">
    <citation type="journal article" date="2021" name="PeerJ">
        <title>Analysis of 44 Vibrio anguillarum genomes reveals high genetic diversity.</title>
        <authorList>
            <person name="Hansen M.J."/>
            <person name="Dalsgaard I."/>
        </authorList>
    </citation>
    <scope>NUCLEOTIDE SEQUENCE [LARGE SCALE GENOMIC DNA]</scope>
    <source>
        <strain evidence="1 2">040915-1/1B</strain>
    </source>
</reference>
<accession>A0ABR9ZDQ4</accession>